<reference evidence="3 4" key="1">
    <citation type="submission" date="2023-07" db="EMBL/GenBank/DDBJ databases">
        <title>Genomic Encyclopedia of Type Strains, Phase IV (KMG-IV): sequencing the most valuable type-strain genomes for metagenomic binning, comparative biology and taxonomic classification.</title>
        <authorList>
            <person name="Goeker M."/>
        </authorList>
    </citation>
    <scope>NUCLEOTIDE SEQUENCE [LARGE SCALE GENOMIC DNA]</scope>
    <source>
        <strain evidence="3 4">DSM 19619</strain>
    </source>
</reference>
<dbReference type="Gene3D" id="3.40.50.720">
    <property type="entry name" value="NAD(P)-binding Rossmann-like Domain"/>
    <property type="match status" value="1"/>
</dbReference>
<keyword evidence="2" id="KW-0560">Oxidoreductase</keyword>
<protein>
    <submittedName>
        <fullName evidence="3">NAD(P)-dependent dehydrogenase (Short-subunit alcohol dehydrogenase family)</fullName>
    </submittedName>
</protein>
<dbReference type="RefSeq" id="WP_307277363.1">
    <property type="nucleotide sequence ID" value="NZ_JAUSVX010000009.1"/>
</dbReference>
<dbReference type="PRINTS" id="PR00081">
    <property type="entry name" value="GDHRDH"/>
</dbReference>
<keyword evidence="4" id="KW-1185">Reference proteome</keyword>
<comment type="similarity">
    <text evidence="1">Belongs to the short-chain dehydrogenases/reductases (SDR) family.</text>
</comment>
<evidence type="ECO:0000313" key="3">
    <source>
        <dbReference type="EMBL" id="MDQ0471726.1"/>
    </source>
</evidence>
<dbReference type="NCBIfam" id="NF006597">
    <property type="entry name" value="PRK09134.1"/>
    <property type="match status" value="1"/>
</dbReference>
<dbReference type="Proteomes" id="UP001242480">
    <property type="component" value="Unassembled WGS sequence"/>
</dbReference>
<dbReference type="PANTHER" id="PTHR43639">
    <property type="entry name" value="OXIDOREDUCTASE, SHORT-CHAIN DEHYDROGENASE/REDUCTASE FAMILY (AFU_ORTHOLOGUE AFUA_5G02870)"/>
    <property type="match status" value="1"/>
</dbReference>
<proteinExistence type="inferred from homology"/>
<name>A0ABU0JBS6_9HYPH</name>
<organism evidence="3 4">
    <name type="scientific">Labrys wisconsinensis</name>
    <dbReference type="NCBI Taxonomy" id="425677"/>
    <lineage>
        <taxon>Bacteria</taxon>
        <taxon>Pseudomonadati</taxon>
        <taxon>Pseudomonadota</taxon>
        <taxon>Alphaproteobacteria</taxon>
        <taxon>Hyphomicrobiales</taxon>
        <taxon>Xanthobacteraceae</taxon>
        <taxon>Labrys</taxon>
    </lineage>
</organism>
<dbReference type="Pfam" id="PF13561">
    <property type="entry name" value="adh_short_C2"/>
    <property type="match status" value="1"/>
</dbReference>
<evidence type="ECO:0000313" key="4">
    <source>
        <dbReference type="Proteomes" id="UP001242480"/>
    </source>
</evidence>
<evidence type="ECO:0000256" key="2">
    <source>
        <dbReference type="ARBA" id="ARBA00023002"/>
    </source>
</evidence>
<gene>
    <name evidence="3" type="ORF">QO011_004751</name>
</gene>
<comment type="caution">
    <text evidence="3">The sequence shown here is derived from an EMBL/GenBank/DDBJ whole genome shotgun (WGS) entry which is preliminary data.</text>
</comment>
<evidence type="ECO:0000256" key="1">
    <source>
        <dbReference type="ARBA" id="ARBA00006484"/>
    </source>
</evidence>
<sequence length="249" mass="25659">MAAYSQRRGGALVTGAARRIGRAVALALAADGYAVALHCNRSRREAQALAEAIAAGGGRAGVVAADLADAAAVAALVPQAAAAVGPLTLLVNSASEFEPDEIGALDVAAFDRTMAINLRAPVFLSEAFARQVPAEAADPSIVNLIDQRVLHPRPDYVSYYLSKAGLHTATQTIAQALAPRIRVNGIGPGPTVQNTRQTEADFEREAAGTPLGHGSSLEDIAQAVVYLAHARSVTGQMLAVDGGQHLAWA</sequence>
<dbReference type="PANTHER" id="PTHR43639:SF1">
    <property type="entry name" value="SHORT-CHAIN DEHYDROGENASE_REDUCTASE FAMILY PROTEIN"/>
    <property type="match status" value="1"/>
</dbReference>
<dbReference type="EMBL" id="JAUSVX010000009">
    <property type="protein sequence ID" value="MDQ0471726.1"/>
    <property type="molecule type" value="Genomic_DNA"/>
</dbReference>
<dbReference type="InterPro" id="IPR036291">
    <property type="entry name" value="NAD(P)-bd_dom_sf"/>
</dbReference>
<dbReference type="InterPro" id="IPR002347">
    <property type="entry name" value="SDR_fam"/>
</dbReference>
<dbReference type="SUPFAM" id="SSF51735">
    <property type="entry name" value="NAD(P)-binding Rossmann-fold domains"/>
    <property type="match status" value="1"/>
</dbReference>
<accession>A0ABU0JBS6</accession>